<evidence type="ECO:0000259" key="3">
    <source>
        <dbReference type="Pfam" id="PF23283"/>
    </source>
</evidence>
<feature type="domain" description="UMOD/GP2/OIT3-like D8C" evidence="3">
    <location>
        <begin position="61"/>
        <end position="148"/>
    </location>
</feature>
<name>A0A8C1S5B1_CYPCA</name>
<keyword evidence="2" id="KW-1015">Disulfide bond</keyword>
<dbReference type="Pfam" id="PF23283">
    <property type="entry name" value="D8C_UMOD"/>
    <property type="match status" value="1"/>
</dbReference>
<dbReference type="PANTHER" id="PTHR36191:SF4">
    <property type="entry name" value="VWFD DOMAIN-CONTAINING PROTEIN"/>
    <property type="match status" value="1"/>
</dbReference>
<dbReference type="Ensembl" id="ENSCCRT00015002836.1">
    <property type="protein sequence ID" value="ENSCCRP00015002695.1"/>
    <property type="gene ID" value="ENSCCRG00015001691.1"/>
</dbReference>
<protein>
    <recommendedName>
        <fullName evidence="3">UMOD/GP2/OIT3-like D8C domain-containing protein</fullName>
    </recommendedName>
</protein>
<evidence type="ECO:0000313" key="5">
    <source>
        <dbReference type="Proteomes" id="UP000694700"/>
    </source>
</evidence>
<reference evidence="4" key="1">
    <citation type="submission" date="2025-05" db="UniProtKB">
        <authorList>
            <consortium name="Ensembl"/>
        </authorList>
    </citation>
    <scope>IDENTIFICATION</scope>
</reference>
<evidence type="ECO:0000256" key="1">
    <source>
        <dbReference type="ARBA" id="ARBA00022729"/>
    </source>
</evidence>
<dbReference type="InterPro" id="IPR057774">
    <property type="entry name" value="D8C_UMOD/GP2/OIT3-like"/>
</dbReference>
<dbReference type="PANTHER" id="PTHR36191">
    <property type="entry name" value="ENDO/EXONUCLEASE/PHOSPHATASE DOMAIN-CONTAINING PROTEIN-RELATED"/>
    <property type="match status" value="1"/>
</dbReference>
<dbReference type="Proteomes" id="UP000694700">
    <property type="component" value="Unplaced"/>
</dbReference>
<organism evidence="4 5">
    <name type="scientific">Cyprinus carpio</name>
    <name type="common">Common carp</name>
    <dbReference type="NCBI Taxonomy" id="7962"/>
    <lineage>
        <taxon>Eukaryota</taxon>
        <taxon>Metazoa</taxon>
        <taxon>Chordata</taxon>
        <taxon>Craniata</taxon>
        <taxon>Vertebrata</taxon>
        <taxon>Euteleostomi</taxon>
        <taxon>Actinopterygii</taxon>
        <taxon>Neopterygii</taxon>
        <taxon>Teleostei</taxon>
        <taxon>Ostariophysi</taxon>
        <taxon>Cypriniformes</taxon>
        <taxon>Cyprinidae</taxon>
        <taxon>Cyprininae</taxon>
        <taxon>Cyprinus</taxon>
    </lineage>
</organism>
<keyword evidence="1" id="KW-0732">Signal</keyword>
<dbReference type="AlphaFoldDB" id="A0A8C1S5B1"/>
<accession>A0A8C1S5B1</accession>
<dbReference type="Proteomes" id="UP000694701">
    <property type="component" value="Unplaced"/>
</dbReference>
<proteinExistence type="predicted"/>
<evidence type="ECO:0000256" key="2">
    <source>
        <dbReference type="ARBA" id="ARBA00023157"/>
    </source>
</evidence>
<dbReference type="Ensembl" id="ENSCCRT00020108127.1">
    <property type="protein sequence ID" value="ENSCCRP00020098893.1"/>
    <property type="gene ID" value="ENSCCRG00020045466.1"/>
</dbReference>
<sequence length="186" mass="21099">GPKAACVCSFYVATWYSYLSVDPCNNYTVLDEPRRSINNTNFLQSPPSYKCDTSVTWSGWYRLFINGLSAHMPETCVDIGHCDTATTLWIRGGHPTVEDGVVTRDVCGHWNNYCCFFWSFPIQVKACPGNYYVYELISPAVYCSGYCAGNYIYMSSFYTFMTFVLSVPHSHTYSTIILCQGNIFKL</sequence>
<evidence type="ECO:0000313" key="4">
    <source>
        <dbReference type="Ensembl" id="ENSCCRP00015002695.1"/>
    </source>
</evidence>